<dbReference type="RefSeq" id="WP_098075367.1">
    <property type="nucleotide sequence ID" value="NZ_PDEQ01000004.1"/>
</dbReference>
<dbReference type="InterPro" id="IPR017900">
    <property type="entry name" value="4Fe4S_Fe_S_CS"/>
</dbReference>
<protein>
    <submittedName>
        <fullName evidence="9">Cytochrome c oxidase accessory protein CcoG</fullName>
    </submittedName>
</protein>
<sequence>MEVQDRNDQRRSKRQFIPAGDVGVMDAPPEDIMATLNADGSRKWLYPELNKGRWYYYRLIVAWVLVAIFVALPIVKINGKPAIFLDVLHREFTFFGMTFYPTDTLLLMLLMIGVLVSVVLFTALLGRVWCGWACPQTVYLEFFYRPVERLFEGKEHVRKRRDEGPWTFDKVWRKTGKHAVYLIFSLALAHTFVAYFAGWSNLLTWMQGSPTDHWGYFVMMAGTTGLILFDFGFFREQMCTIACPYARFQSVLLDPDSLIVSYDEERGEPRGKGKERSDLGDCVDCYACVRTCPTGIDIRDGLQMECLHCTQCIDACDDIMEKVGFEPGLIRYSSEREDEGKTRRFFRPRTVIYSLLLVVIASIFAIAFTTRGSYDVNVARASGDPFVVLPNEEVANRLRFRVRNQSPKSTTYTVEAIEPAGATVKILGRTPISVPEGEMKRTEVWIITQPDVIQGGTQTATLKVEFENGTTKEMKFPLLGPSSN</sequence>
<keyword evidence="2" id="KW-0004">4Fe-4S</keyword>
<dbReference type="OrthoDB" id="9811700at2"/>
<feature type="domain" description="4Fe-4S ferredoxin-type" evidence="8">
    <location>
        <begin position="273"/>
        <end position="301"/>
    </location>
</feature>
<dbReference type="NCBIfam" id="TIGR02745">
    <property type="entry name" value="ccoG_rdxA_fixG"/>
    <property type="match status" value="1"/>
</dbReference>
<feature type="transmembrane region" description="Helical" evidence="7">
    <location>
        <begin position="179"/>
        <end position="202"/>
    </location>
</feature>
<keyword evidence="10" id="KW-1185">Reference proteome</keyword>
<keyword evidence="7" id="KW-0472">Membrane</keyword>
<name>A0A2A8CXZ1_9BACT</name>
<evidence type="ECO:0000256" key="4">
    <source>
        <dbReference type="ARBA" id="ARBA00022982"/>
    </source>
</evidence>
<dbReference type="GO" id="GO:0051539">
    <property type="term" value="F:4 iron, 4 sulfur cluster binding"/>
    <property type="evidence" value="ECO:0007669"/>
    <property type="project" value="UniProtKB-KW"/>
</dbReference>
<dbReference type="SUPFAM" id="SSF54862">
    <property type="entry name" value="4Fe-4S ferredoxins"/>
    <property type="match status" value="1"/>
</dbReference>
<dbReference type="PANTHER" id="PTHR30176">
    <property type="entry name" value="FERREDOXIN-TYPE PROTEIN NAPH"/>
    <property type="match status" value="1"/>
</dbReference>
<dbReference type="InterPro" id="IPR014116">
    <property type="entry name" value="Cyt_c_oxidase_cbb3_FixG"/>
</dbReference>
<gene>
    <name evidence="9" type="primary">ccoG</name>
    <name evidence="9" type="ORF">CRI94_08995</name>
</gene>
<feature type="transmembrane region" description="Helical" evidence="7">
    <location>
        <begin position="55"/>
        <end position="75"/>
    </location>
</feature>
<dbReference type="PROSITE" id="PS00198">
    <property type="entry name" value="4FE4S_FER_1"/>
    <property type="match status" value="1"/>
</dbReference>
<keyword evidence="7" id="KW-1133">Transmembrane helix</keyword>
<comment type="caution">
    <text evidence="9">The sequence shown here is derived from an EMBL/GenBank/DDBJ whole genome shotgun (WGS) entry which is preliminary data.</text>
</comment>
<dbReference type="InterPro" id="IPR017896">
    <property type="entry name" value="4Fe4S_Fe-S-bd"/>
</dbReference>
<evidence type="ECO:0000256" key="7">
    <source>
        <dbReference type="SAM" id="Phobius"/>
    </source>
</evidence>
<dbReference type="Pfam" id="PF13746">
    <property type="entry name" value="Fer4_18"/>
    <property type="match status" value="1"/>
</dbReference>
<organism evidence="9 10">
    <name type="scientific">Longibacter salinarum</name>
    <dbReference type="NCBI Taxonomy" id="1850348"/>
    <lineage>
        <taxon>Bacteria</taxon>
        <taxon>Pseudomonadati</taxon>
        <taxon>Rhodothermota</taxon>
        <taxon>Rhodothermia</taxon>
        <taxon>Rhodothermales</taxon>
        <taxon>Salisaetaceae</taxon>
        <taxon>Longibacter</taxon>
    </lineage>
</organism>
<dbReference type="InterPro" id="IPR051684">
    <property type="entry name" value="Electron_Trans/Redox"/>
</dbReference>
<keyword evidence="3" id="KW-0479">Metal-binding</keyword>
<dbReference type="InterPro" id="IPR032879">
    <property type="entry name" value="FixG_C"/>
</dbReference>
<evidence type="ECO:0000256" key="1">
    <source>
        <dbReference type="ARBA" id="ARBA00022448"/>
    </source>
</evidence>
<reference evidence="9 10" key="1">
    <citation type="submission" date="2017-10" db="EMBL/GenBank/DDBJ databases">
        <title>Draft genome of Longibacter Salinarum.</title>
        <authorList>
            <person name="Goh K.M."/>
            <person name="Shamsir M.S."/>
            <person name="Lim S.W."/>
        </authorList>
    </citation>
    <scope>NUCLEOTIDE SEQUENCE [LARGE SCALE GENOMIC DNA]</scope>
    <source>
        <strain evidence="9 10">KCTC 52045</strain>
    </source>
</reference>
<keyword evidence="4" id="KW-0249">Electron transport</keyword>
<dbReference type="AlphaFoldDB" id="A0A2A8CXZ1"/>
<accession>A0A2A8CXZ1</accession>
<dbReference type="Pfam" id="PF11614">
    <property type="entry name" value="FixG_C"/>
    <property type="match status" value="1"/>
</dbReference>
<dbReference type="Gene3D" id="1.10.1060.10">
    <property type="entry name" value="Alpha-helical ferredoxin"/>
    <property type="match status" value="1"/>
</dbReference>
<evidence type="ECO:0000256" key="5">
    <source>
        <dbReference type="ARBA" id="ARBA00023004"/>
    </source>
</evidence>
<feature type="transmembrane region" description="Helical" evidence="7">
    <location>
        <begin position="105"/>
        <end position="126"/>
    </location>
</feature>
<evidence type="ECO:0000256" key="3">
    <source>
        <dbReference type="ARBA" id="ARBA00022723"/>
    </source>
</evidence>
<evidence type="ECO:0000256" key="6">
    <source>
        <dbReference type="ARBA" id="ARBA00023014"/>
    </source>
</evidence>
<evidence type="ECO:0000313" key="10">
    <source>
        <dbReference type="Proteomes" id="UP000220102"/>
    </source>
</evidence>
<dbReference type="GO" id="GO:0046872">
    <property type="term" value="F:metal ion binding"/>
    <property type="evidence" value="ECO:0007669"/>
    <property type="project" value="UniProtKB-KW"/>
</dbReference>
<evidence type="ECO:0000313" key="9">
    <source>
        <dbReference type="EMBL" id="PEN13447.1"/>
    </source>
</evidence>
<keyword evidence="5" id="KW-0408">Iron</keyword>
<dbReference type="PROSITE" id="PS51379">
    <property type="entry name" value="4FE4S_FER_2"/>
    <property type="match status" value="1"/>
</dbReference>
<dbReference type="EMBL" id="PDEQ01000004">
    <property type="protein sequence ID" value="PEN13447.1"/>
    <property type="molecule type" value="Genomic_DNA"/>
</dbReference>
<keyword evidence="7" id="KW-0812">Transmembrane</keyword>
<dbReference type="InterPro" id="IPR009051">
    <property type="entry name" value="Helical_ferredxn"/>
</dbReference>
<proteinExistence type="predicted"/>
<dbReference type="Gene3D" id="2.60.40.10">
    <property type="entry name" value="Immunoglobulins"/>
    <property type="match status" value="1"/>
</dbReference>
<evidence type="ECO:0000256" key="2">
    <source>
        <dbReference type="ARBA" id="ARBA00022485"/>
    </source>
</evidence>
<keyword evidence="1" id="KW-0813">Transport</keyword>
<dbReference type="Proteomes" id="UP000220102">
    <property type="component" value="Unassembled WGS sequence"/>
</dbReference>
<dbReference type="Pfam" id="PF12801">
    <property type="entry name" value="Fer4_5"/>
    <property type="match status" value="1"/>
</dbReference>
<evidence type="ECO:0000259" key="8">
    <source>
        <dbReference type="PROSITE" id="PS51379"/>
    </source>
</evidence>
<keyword evidence="6" id="KW-0411">Iron-sulfur</keyword>
<dbReference type="InterPro" id="IPR013783">
    <property type="entry name" value="Ig-like_fold"/>
</dbReference>
<dbReference type="GO" id="GO:0005886">
    <property type="term" value="C:plasma membrane"/>
    <property type="evidence" value="ECO:0007669"/>
    <property type="project" value="TreeGrafter"/>
</dbReference>
<feature type="transmembrane region" description="Helical" evidence="7">
    <location>
        <begin position="351"/>
        <end position="370"/>
    </location>
</feature>
<dbReference type="PANTHER" id="PTHR30176:SF3">
    <property type="entry name" value="FERREDOXIN-TYPE PROTEIN NAPH"/>
    <property type="match status" value="1"/>
</dbReference>
<feature type="transmembrane region" description="Helical" evidence="7">
    <location>
        <begin position="214"/>
        <end position="234"/>
    </location>
</feature>